<evidence type="ECO:0000313" key="2">
    <source>
        <dbReference type="Proteomes" id="UP001057291"/>
    </source>
</evidence>
<organism evidence="1 2">
    <name type="scientific">Collibacillus ludicampi</name>
    <dbReference type="NCBI Taxonomy" id="2771369"/>
    <lineage>
        <taxon>Bacteria</taxon>
        <taxon>Bacillati</taxon>
        <taxon>Bacillota</taxon>
        <taxon>Bacilli</taxon>
        <taxon>Bacillales</taxon>
        <taxon>Alicyclobacillaceae</taxon>
        <taxon>Collibacillus</taxon>
    </lineage>
</organism>
<reference evidence="1" key="1">
    <citation type="journal article" date="2023" name="Int. J. Syst. Evol. Microbiol.">
        <title>Collibacillus ludicampi gen. nov., sp. nov., a new soil bacterium of the family Alicyclobacillaceae.</title>
        <authorList>
            <person name="Jojima T."/>
            <person name="Ioku Y."/>
            <person name="Fukuta Y."/>
            <person name="Shirasaka N."/>
            <person name="Matsumura Y."/>
            <person name="Mori M."/>
        </authorList>
    </citation>
    <scope>NUCLEOTIDE SEQUENCE</scope>
    <source>
        <strain evidence="1">TP075</strain>
    </source>
</reference>
<dbReference type="AlphaFoldDB" id="A0AAV4LNI4"/>
<protein>
    <submittedName>
        <fullName evidence="1">Uncharacterized protein</fullName>
    </submittedName>
</protein>
<name>A0AAV4LNI4_9BACL</name>
<accession>A0AAV4LNI4</accession>
<sequence length="58" mass="6898">MAFTMGKVYTIQAFDVLKGKFAFRVTDWVQYEGVRWAKFICQDGIERTLNEREVDLYL</sequence>
<gene>
    <name evidence="1" type="ORF">DNHGIG_40560</name>
</gene>
<keyword evidence="2" id="KW-1185">Reference proteome</keyword>
<evidence type="ECO:0000313" key="1">
    <source>
        <dbReference type="EMBL" id="GIM48507.1"/>
    </source>
</evidence>
<dbReference type="EMBL" id="BOQE01000002">
    <property type="protein sequence ID" value="GIM48507.1"/>
    <property type="molecule type" value="Genomic_DNA"/>
</dbReference>
<comment type="caution">
    <text evidence="1">The sequence shown here is derived from an EMBL/GenBank/DDBJ whole genome shotgun (WGS) entry which is preliminary data.</text>
</comment>
<proteinExistence type="predicted"/>
<dbReference type="Proteomes" id="UP001057291">
    <property type="component" value="Unassembled WGS sequence"/>
</dbReference>